<dbReference type="Proteomes" id="UP000319257">
    <property type="component" value="Unassembled WGS sequence"/>
</dbReference>
<dbReference type="GO" id="GO:0004777">
    <property type="term" value="F:succinate-semialdehyde dehydrogenase (NAD+) activity"/>
    <property type="evidence" value="ECO:0007669"/>
    <property type="project" value="UniProtKB-UniRule"/>
</dbReference>
<dbReference type="InParanoid" id="A0A507B3N2"/>
<dbReference type="PANTHER" id="PTHR43353">
    <property type="entry name" value="SUCCINATE-SEMIALDEHYDE DEHYDROGENASE, MITOCHONDRIAL"/>
    <property type="match status" value="1"/>
</dbReference>
<dbReference type="FunCoup" id="A0A507B3N2">
    <property type="interactions" value="449"/>
</dbReference>
<comment type="similarity">
    <text evidence="2 7">Belongs to the aldehyde dehydrogenase family.</text>
</comment>
<dbReference type="InterPro" id="IPR016163">
    <property type="entry name" value="Ald_DH_C"/>
</dbReference>
<sequence length="494" mass="52340">MGHTVPPLKDASLLIQKCFINGEFVDAASGATFEVHDPATGKLVGTCPECDVGDTERAVAAADAAFKTFRRTTARHRSRLLRRWYDLLVDNAEDIATLIAWESGKPLADARAEAAYAASFLEWFSEEAPRVYGDTFPTSGSGQRAVTLKQPVGVCSLVTPWNFPAAMVTRKAGPALAAGCAVVVKSPGETPFTVNALAELARRAGVPAGALNVVTTLANTPRVGEALTTLPAVKKVSFTGSTGVGKLLARQSSSTLKKLSLELGGNAPLIVFDDCPDLDAAVEGCVAAKFRGSGQTCVCANRIYVQSGVYELFAEKLAERVKRFKVGHAFDEGVTHGALIHSRAVDKVESHVKDAVSKGATVLVGGERLPELGPSFFQPTVLMGMNENMEIASNETFGPVAGLFKFETEEQVVAWANESEVGLAGYVFSSSIDRVTRLAEDLEVGMLGINTGIISDASTPFGGIKESGFGREGSKYGIEEYLVMKTVTLAALRP</sequence>
<evidence type="ECO:0000256" key="3">
    <source>
        <dbReference type="ARBA" id="ARBA00023002"/>
    </source>
</evidence>
<dbReference type="InterPro" id="IPR016162">
    <property type="entry name" value="Ald_DH_N"/>
</dbReference>
<dbReference type="AlphaFoldDB" id="A0A507B3N2"/>
<evidence type="ECO:0000256" key="1">
    <source>
        <dbReference type="ARBA" id="ARBA00005176"/>
    </source>
</evidence>
<dbReference type="InterPro" id="IPR016161">
    <property type="entry name" value="Ald_DH/histidinol_DH"/>
</dbReference>
<comment type="catalytic activity">
    <reaction evidence="5 8">
        <text>succinate semialdehyde + NAD(+) + H2O = succinate + NADH + 2 H(+)</text>
        <dbReference type="Rhea" id="RHEA:13217"/>
        <dbReference type="ChEBI" id="CHEBI:15377"/>
        <dbReference type="ChEBI" id="CHEBI:15378"/>
        <dbReference type="ChEBI" id="CHEBI:30031"/>
        <dbReference type="ChEBI" id="CHEBI:57540"/>
        <dbReference type="ChEBI" id="CHEBI:57706"/>
        <dbReference type="ChEBI" id="CHEBI:57945"/>
        <dbReference type="EC" id="1.2.1.16"/>
    </reaction>
</comment>
<keyword evidence="3 7" id="KW-0560">Oxidoreductase</keyword>
<dbReference type="EC" id="1.2.1.16" evidence="8"/>
<evidence type="ECO:0000256" key="7">
    <source>
        <dbReference type="RuleBase" id="RU003345"/>
    </source>
</evidence>
<evidence type="ECO:0000313" key="11">
    <source>
        <dbReference type="Proteomes" id="UP000319257"/>
    </source>
</evidence>
<evidence type="ECO:0000259" key="9">
    <source>
        <dbReference type="Pfam" id="PF00171"/>
    </source>
</evidence>
<feature type="domain" description="Aldehyde dehydrogenase" evidence="9">
    <location>
        <begin position="24"/>
        <end position="487"/>
    </location>
</feature>
<evidence type="ECO:0000313" key="10">
    <source>
        <dbReference type="EMBL" id="TPX11929.1"/>
    </source>
</evidence>
<dbReference type="NCBIfam" id="TIGR01780">
    <property type="entry name" value="SSADH"/>
    <property type="match status" value="1"/>
</dbReference>
<comment type="catalytic activity">
    <reaction evidence="4 8">
        <text>succinate semialdehyde + NADP(+) + H2O = succinate + NADPH + 2 H(+)</text>
        <dbReference type="Rhea" id="RHEA:13213"/>
        <dbReference type="ChEBI" id="CHEBI:15377"/>
        <dbReference type="ChEBI" id="CHEBI:15378"/>
        <dbReference type="ChEBI" id="CHEBI:30031"/>
        <dbReference type="ChEBI" id="CHEBI:57706"/>
        <dbReference type="ChEBI" id="CHEBI:57783"/>
        <dbReference type="ChEBI" id="CHEBI:58349"/>
        <dbReference type="EC" id="1.2.1.16"/>
    </reaction>
</comment>
<dbReference type="InterPro" id="IPR050740">
    <property type="entry name" value="Aldehyde_DH_Superfamily"/>
</dbReference>
<feature type="active site" evidence="6">
    <location>
        <position position="262"/>
    </location>
</feature>
<dbReference type="GO" id="GO:0009450">
    <property type="term" value="P:gamma-aminobutyric acid catabolic process"/>
    <property type="evidence" value="ECO:0007669"/>
    <property type="project" value="UniProtKB-UniPathway"/>
</dbReference>
<dbReference type="Gene3D" id="3.40.605.10">
    <property type="entry name" value="Aldehyde Dehydrogenase, Chain A, domain 1"/>
    <property type="match status" value="1"/>
</dbReference>
<comment type="caution">
    <text evidence="10">The sequence shown here is derived from an EMBL/GenBank/DDBJ whole genome shotgun (WGS) entry which is preliminary data.</text>
</comment>
<dbReference type="SUPFAM" id="SSF53720">
    <property type="entry name" value="ALDH-like"/>
    <property type="match status" value="1"/>
</dbReference>
<dbReference type="CDD" id="cd07103">
    <property type="entry name" value="ALDH_F5_SSADH_GabD"/>
    <property type="match status" value="1"/>
</dbReference>
<dbReference type="STRING" id="1093900.A0A507B3N2"/>
<dbReference type="GeneID" id="41974874"/>
<dbReference type="RefSeq" id="XP_030993640.1">
    <property type="nucleotide sequence ID" value="XM_031142170.1"/>
</dbReference>
<dbReference type="FunFam" id="3.40.605.10:FF:000005">
    <property type="entry name" value="Succinate-semialdehyde dehydrogenase I"/>
    <property type="match status" value="1"/>
</dbReference>
<dbReference type="GO" id="GO:0005737">
    <property type="term" value="C:cytoplasm"/>
    <property type="evidence" value="ECO:0007669"/>
    <property type="project" value="TreeGrafter"/>
</dbReference>
<protein>
    <recommendedName>
        <fullName evidence="8">Succinate-semialdehyde dehydrogenase</fullName>
        <ecNumber evidence="8">1.2.1.16</ecNumber>
    </recommendedName>
</protein>
<dbReference type="FunFam" id="3.40.309.10:FF:000004">
    <property type="entry name" value="Succinate-semialdehyde dehydrogenase I"/>
    <property type="match status" value="1"/>
</dbReference>
<dbReference type="UniPathway" id="UPA00733"/>
<reference evidence="10 11" key="1">
    <citation type="submission" date="2019-06" db="EMBL/GenBank/DDBJ databases">
        <title>Draft genome sequence of the filamentous fungus Phialemoniopsis curvata isolated from diesel fuel.</title>
        <authorList>
            <person name="Varaljay V.A."/>
            <person name="Lyon W.J."/>
            <person name="Crouch A.L."/>
            <person name="Drake C.E."/>
            <person name="Hollomon J.M."/>
            <person name="Nadeau L.J."/>
            <person name="Nunn H.S."/>
            <person name="Stevenson B.S."/>
            <person name="Bojanowski C.L."/>
            <person name="Crookes-Goodson W.J."/>
        </authorList>
    </citation>
    <scope>NUCLEOTIDE SEQUENCE [LARGE SCALE GENOMIC DNA]</scope>
    <source>
        <strain evidence="10 11">D216</strain>
    </source>
</reference>
<proteinExistence type="inferred from homology"/>
<gene>
    <name evidence="10" type="ORF">E0L32_007427</name>
</gene>
<dbReference type="Gene3D" id="3.40.309.10">
    <property type="entry name" value="Aldehyde Dehydrogenase, Chain A, domain 2"/>
    <property type="match status" value="1"/>
</dbReference>
<dbReference type="EMBL" id="SKBQ01000045">
    <property type="protein sequence ID" value="TPX11929.1"/>
    <property type="molecule type" value="Genomic_DNA"/>
</dbReference>
<dbReference type="InterPro" id="IPR029510">
    <property type="entry name" value="Ald_DH_CS_GLU"/>
</dbReference>
<dbReference type="InterPro" id="IPR010102">
    <property type="entry name" value="Succ_semiAld_DH"/>
</dbReference>
<evidence type="ECO:0000256" key="6">
    <source>
        <dbReference type="PROSITE-ProRule" id="PRU10007"/>
    </source>
</evidence>
<dbReference type="OrthoDB" id="310895at2759"/>
<evidence type="ECO:0000256" key="2">
    <source>
        <dbReference type="ARBA" id="ARBA00009986"/>
    </source>
</evidence>
<dbReference type="PROSITE" id="PS00687">
    <property type="entry name" value="ALDEHYDE_DEHYDR_GLU"/>
    <property type="match status" value="1"/>
</dbReference>
<dbReference type="GO" id="GO:0036243">
    <property type="term" value="F:succinate-semialdehyde dehydrogenase (NADP+) activity"/>
    <property type="evidence" value="ECO:0007669"/>
    <property type="project" value="RHEA"/>
</dbReference>
<evidence type="ECO:0000256" key="4">
    <source>
        <dbReference type="ARBA" id="ARBA00050387"/>
    </source>
</evidence>
<accession>A0A507B3N2</accession>
<comment type="pathway">
    <text evidence="1 8">Amino-acid degradation; 4-aminobutanoate degradation.</text>
</comment>
<name>A0A507B3N2_9PEZI</name>
<evidence type="ECO:0000256" key="8">
    <source>
        <dbReference type="RuleBase" id="RU365091"/>
    </source>
</evidence>
<organism evidence="10 11">
    <name type="scientific">Thyridium curvatum</name>
    <dbReference type="NCBI Taxonomy" id="1093900"/>
    <lineage>
        <taxon>Eukaryota</taxon>
        <taxon>Fungi</taxon>
        <taxon>Dikarya</taxon>
        <taxon>Ascomycota</taxon>
        <taxon>Pezizomycotina</taxon>
        <taxon>Sordariomycetes</taxon>
        <taxon>Sordariomycetidae</taxon>
        <taxon>Thyridiales</taxon>
        <taxon>Thyridiaceae</taxon>
        <taxon>Thyridium</taxon>
    </lineage>
</organism>
<dbReference type="PANTHER" id="PTHR43353:SF5">
    <property type="entry name" value="SUCCINATE-SEMIALDEHYDE DEHYDROGENASE, MITOCHONDRIAL"/>
    <property type="match status" value="1"/>
</dbReference>
<evidence type="ECO:0000256" key="5">
    <source>
        <dbReference type="ARBA" id="ARBA00052698"/>
    </source>
</evidence>
<dbReference type="InterPro" id="IPR015590">
    <property type="entry name" value="Aldehyde_DH_dom"/>
</dbReference>
<keyword evidence="11" id="KW-1185">Reference proteome</keyword>
<dbReference type="Pfam" id="PF00171">
    <property type="entry name" value="Aldedh"/>
    <property type="match status" value="1"/>
</dbReference>